<dbReference type="Proteomes" id="UP000252174">
    <property type="component" value="Unassembled WGS sequence"/>
</dbReference>
<dbReference type="SUPFAM" id="SSF54373">
    <property type="entry name" value="FAD-linked reductases, C-terminal domain"/>
    <property type="match status" value="1"/>
</dbReference>
<feature type="domain" description="Amine oxidase" evidence="2">
    <location>
        <begin position="122"/>
        <end position="371"/>
    </location>
</feature>
<comment type="caution">
    <text evidence="3">The sequence shown here is derived from an EMBL/GenBank/DDBJ whole genome shotgun (WGS) entry which is preliminary data.</text>
</comment>
<dbReference type="EMBL" id="QPJU01000006">
    <property type="protein sequence ID" value="RCX09121.1"/>
    <property type="molecule type" value="Genomic_DNA"/>
</dbReference>
<name>A0A369AIY1_9BURK</name>
<dbReference type="GO" id="GO:0016491">
    <property type="term" value="F:oxidoreductase activity"/>
    <property type="evidence" value="ECO:0007669"/>
    <property type="project" value="InterPro"/>
</dbReference>
<dbReference type="OrthoDB" id="3972913at2"/>
<keyword evidence="4" id="KW-1185">Reference proteome</keyword>
<dbReference type="InterPro" id="IPR050703">
    <property type="entry name" value="Flavin_MAO"/>
</dbReference>
<dbReference type="Pfam" id="PF01593">
    <property type="entry name" value="Amino_oxidase"/>
    <property type="match status" value="1"/>
</dbReference>
<evidence type="ECO:0000313" key="4">
    <source>
        <dbReference type="Proteomes" id="UP000252174"/>
    </source>
</evidence>
<dbReference type="PANTHER" id="PTHR43563">
    <property type="entry name" value="AMINE OXIDASE"/>
    <property type="match status" value="1"/>
</dbReference>
<dbReference type="InterPro" id="IPR036188">
    <property type="entry name" value="FAD/NAD-bd_sf"/>
</dbReference>
<dbReference type="PANTHER" id="PTHR43563:SF1">
    <property type="entry name" value="AMINE OXIDASE [FLAVIN-CONTAINING] B"/>
    <property type="match status" value="1"/>
</dbReference>
<dbReference type="AlphaFoldDB" id="A0A369AIY1"/>
<sequence length="372" mass="39758">MTVCSTRVAIVGGGLAGVYAAYLLEQRGITDYVLLEARPALGGRIQSLSPKGRDVALAAPWADRFDLGPTWYWPAFQPELDQLVRALGLERFEQHERGDMVLERSPNEKPIRTFGYASSPPSMRLRGGMATLVEALHGSLKAGRTAVGQKVQAVRLAGRHVDVVSRDAAGALSTLRAEQVLLAVPPRLAHESITFSPLLPAPIARQWQHTATWMAPHAKYVAVYDTPFWREAGLSGEARSARGPLGEIHDASMPGGSAALFGFFAVPAVVRRGVAQEVLVGHCRAQFARLFGPQAAAPKAEFIKDWALDELTATASDQEAVGGHATPPPATIADGDWRARLVGVGSEWSPQFPGYVAGAIEAAQLGVQAILV</sequence>
<protein>
    <submittedName>
        <fullName evidence="3">Monoamine oxidase</fullName>
    </submittedName>
</protein>
<reference evidence="3 4" key="1">
    <citation type="submission" date="2018-07" db="EMBL/GenBank/DDBJ databases">
        <title>Genomic Encyclopedia of Type Strains, Phase IV (KMG-IV): sequencing the most valuable type-strain genomes for metagenomic binning, comparative biology and taxonomic classification.</title>
        <authorList>
            <person name="Goeker M."/>
        </authorList>
    </citation>
    <scope>NUCLEOTIDE SEQUENCE [LARGE SCALE GENOMIC DNA]</scope>
    <source>
        <strain evidence="3 4">DSM 100911</strain>
    </source>
</reference>
<organism evidence="3 4">
    <name type="scientific">Extensimonas vulgaris</name>
    <dbReference type="NCBI Taxonomy" id="1031594"/>
    <lineage>
        <taxon>Bacteria</taxon>
        <taxon>Pseudomonadati</taxon>
        <taxon>Pseudomonadota</taxon>
        <taxon>Betaproteobacteria</taxon>
        <taxon>Burkholderiales</taxon>
        <taxon>Comamonadaceae</taxon>
        <taxon>Extensimonas</taxon>
    </lineage>
</organism>
<proteinExistence type="inferred from homology"/>
<dbReference type="RefSeq" id="WP_114483458.1">
    <property type="nucleotide sequence ID" value="NZ_QPJU01000006.1"/>
</dbReference>
<accession>A0A369AIY1</accession>
<dbReference type="Gene3D" id="3.50.50.60">
    <property type="entry name" value="FAD/NAD(P)-binding domain"/>
    <property type="match status" value="2"/>
</dbReference>
<gene>
    <name evidence="3" type="ORF">DFR45_1069</name>
</gene>
<evidence type="ECO:0000313" key="3">
    <source>
        <dbReference type="EMBL" id="RCX09121.1"/>
    </source>
</evidence>
<comment type="similarity">
    <text evidence="1">Belongs to the flavin monoamine oxidase family.</text>
</comment>
<evidence type="ECO:0000256" key="1">
    <source>
        <dbReference type="ARBA" id="ARBA00005995"/>
    </source>
</evidence>
<evidence type="ECO:0000259" key="2">
    <source>
        <dbReference type="Pfam" id="PF01593"/>
    </source>
</evidence>
<dbReference type="Pfam" id="PF13450">
    <property type="entry name" value="NAD_binding_8"/>
    <property type="match status" value="1"/>
</dbReference>
<dbReference type="InterPro" id="IPR002937">
    <property type="entry name" value="Amino_oxidase"/>
</dbReference>
<dbReference type="SUPFAM" id="SSF51905">
    <property type="entry name" value="FAD/NAD(P)-binding domain"/>
    <property type="match status" value="1"/>
</dbReference>